<evidence type="ECO:0008006" key="3">
    <source>
        <dbReference type="Google" id="ProtNLM"/>
    </source>
</evidence>
<comment type="caution">
    <text evidence="1">The sequence shown here is derived from an EMBL/GenBank/DDBJ whole genome shotgun (WGS) entry which is preliminary data.</text>
</comment>
<keyword evidence="2" id="KW-1185">Reference proteome</keyword>
<accession>A0A2U1JG23</accession>
<dbReference type="Proteomes" id="UP000245449">
    <property type="component" value="Unassembled WGS sequence"/>
</dbReference>
<evidence type="ECO:0000313" key="2">
    <source>
        <dbReference type="Proteomes" id="UP000245449"/>
    </source>
</evidence>
<dbReference type="RefSeq" id="WP_116725758.1">
    <property type="nucleotide sequence ID" value="NZ_QCZI01000020.1"/>
</dbReference>
<protein>
    <recommendedName>
        <fullName evidence="3">HTH cro/C1-type domain-containing protein</fullName>
    </recommendedName>
</protein>
<organism evidence="1 2">
    <name type="scientific">Flavobacterium psychrotolerans</name>
    <dbReference type="NCBI Taxonomy" id="2169410"/>
    <lineage>
        <taxon>Bacteria</taxon>
        <taxon>Pseudomonadati</taxon>
        <taxon>Bacteroidota</taxon>
        <taxon>Flavobacteriia</taxon>
        <taxon>Flavobacteriales</taxon>
        <taxon>Flavobacteriaceae</taxon>
        <taxon>Flavobacterium</taxon>
    </lineage>
</organism>
<sequence length="121" mass="13586">MKTTPENAMNIPDAAPNTGALLISYFKEKRIRKSALARMLKKSPSTLVSFTKNNTIQTTVLWEISHALKHNFFADIAASFPEHYSNNVKPDTTKDDRIKELELENTILKAEVAILVKTLKG</sequence>
<evidence type="ECO:0000313" key="1">
    <source>
        <dbReference type="EMBL" id="PWA04057.1"/>
    </source>
</evidence>
<gene>
    <name evidence="1" type="ORF">DB895_12770</name>
</gene>
<dbReference type="EMBL" id="QCZI01000020">
    <property type="protein sequence ID" value="PWA04057.1"/>
    <property type="molecule type" value="Genomic_DNA"/>
</dbReference>
<proteinExistence type="predicted"/>
<reference evidence="1 2" key="1">
    <citation type="submission" date="2018-04" db="EMBL/GenBank/DDBJ databases">
        <title>Flavobacterium sp. nov., isolated from glacier ice.</title>
        <authorList>
            <person name="Liu Q."/>
            <person name="Xin Y.-H."/>
        </authorList>
    </citation>
    <scope>NUCLEOTIDE SEQUENCE [LARGE SCALE GENOMIC DNA]</scope>
    <source>
        <strain evidence="1 2">RB1R5</strain>
    </source>
</reference>
<dbReference type="AlphaFoldDB" id="A0A2U1JG23"/>
<dbReference type="OrthoDB" id="1367154at2"/>
<name>A0A2U1JG23_9FLAO</name>